<keyword evidence="1" id="KW-0813">Transport</keyword>
<dbReference type="EMBL" id="AUZY01001006">
    <property type="protein sequence ID" value="EQD76651.1"/>
    <property type="molecule type" value="Genomic_DNA"/>
</dbReference>
<reference evidence="5" key="2">
    <citation type="journal article" date="2014" name="ISME J.">
        <title>Microbial stratification in low pH oxic and suboxic macroscopic growths along an acid mine drainage.</title>
        <authorList>
            <person name="Mendez-Garcia C."/>
            <person name="Mesa V."/>
            <person name="Sprenger R.R."/>
            <person name="Richter M."/>
            <person name="Diez M.S."/>
            <person name="Solano J."/>
            <person name="Bargiela R."/>
            <person name="Golyshina O.V."/>
            <person name="Manteca A."/>
            <person name="Ramos J.L."/>
            <person name="Gallego J.R."/>
            <person name="Llorente I."/>
            <person name="Martins Dos Santos V.A."/>
            <person name="Jensen O.N."/>
            <person name="Pelaez A.I."/>
            <person name="Sanchez J."/>
            <person name="Ferrer M."/>
        </authorList>
    </citation>
    <scope>NUCLEOTIDE SEQUENCE</scope>
</reference>
<keyword evidence="3" id="KW-0574">Periplasm</keyword>
<dbReference type="PANTHER" id="PTHR36504:SF1">
    <property type="entry name" value="LIPOPOLYSACCHARIDE EXPORT SYSTEM PROTEIN LPTA"/>
    <property type="match status" value="1"/>
</dbReference>
<reference evidence="5" key="1">
    <citation type="submission" date="2013-08" db="EMBL/GenBank/DDBJ databases">
        <authorList>
            <person name="Mendez C."/>
            <person name="Richter M."/>
            <person name="Ferrer M."/>
            <person name="Sanchez J."/>
        </authorList>
    </citation>
    <scope>NUCLEOTIDE SEQUENCE</scope>
</reference>
<evidence type="ECO:0000313" key="5">
    <source>
        <dbReference type="EMBL" id="EQD76651.1"/>
    </source>
</evidence>
<name>T1BUL3_9ZZZZ</name>
<evidence type="ECO:0000256" key="2">
    <source>
        <dbReference type="ARBA" id="ARBA00022729"/>
    </source>
</evidence>
<dbReference type="InterPro" id="IPR052037">
    <property type="entry name" value="LPS_export_LptA"/>
</dbReference>
<evidence type="ECO:0000259" key="4">
    <source>
        <dbReference type="Pfam" id="PF03968"/>
    </source>
</evidence>
<evidence type="ECO:0000256" key="3">
    <source>
        <dbReference type="ARBA" id="ARBA00022764"/>
    </source>
</evidence>
<keyword evidence="2" id="KW-0732">Signal</keyword>
<gene>
    <name evidence="5" type="ORF">B1B_01526</name>
</gene>
<dbReference type="Pfam" id="PF03968">
    <property type="entry name" value="LptD_N"/>
    <property type="match status" value="1"/>
</dbReference>
<dbReference type="GO" id="GO:0030288">
    <property type="term" value="C:outer membrane-bounded periplasmic space"/>
    <property type="evidence" value="ECO:0007669"/>
    <property type="project" value="TreeGrafter"/>
</dbReference>
<dbReference type="AlphaFoldDB" id="T1BUL3"/>
<dbReference type="GO" id="GO:0017089">
    <property type="term" value="F:glycolipid transfer activity"/>
    <property type="evidence" value="ECO:0007669"/>
    <property type="project" value="TreeGrafter"/>
</dbReference>
<dbReference type="GO" id="GO:0009279">
    <property type="term" value="C:cell outer membrane"/>
    <property type="evidence" value="ECO:0007669"/>
    <property type="project" value="TreeGrafter"/>
</dbReference>
<dbReference type="InterPro" id="IPR014340">
    <property type="entry name" value="LptA"/>
</dbReference>
<comment type="caution">
    <text evidence="5">The sequence shown here is derived from an EMBL/GenBank/DDBJ whole genome shotgun (WGS) entry which is preliminary data.</text>
</comment>
<organism evidence="5">
    <name type="scientific">mine drainage metagenome</name>
    <dbReference type="NCBI Taxonomy" id="410659"/>
    <lineage>
        <taxon>unclassified sequences</taxon>
        <taxon>metagenomes</taxon>
        <taxon>ecological metagenomes</taxon>
    </lineage>
</organism>
<dbReference type="PANTHER" id="PTHR36504">
    <property type="entry name" value="LIPOPOLYSACCHARIDE EXPORT SYSTEM PROTEIN LPTA"/>
    <property type="match status" value="1"/>
</dbReference>
<protein>
    <submittedName>
        <fullName evidence="5">Cell envelope biogenesis YhbN</fullName>
    </submittedName>
</protein>
<evidence type="ECO:0000256" key="1">
    <source>
        <dbReference type="ARBA" id="ARBA00022448"/>
    </source>
</evidence>
<dbReference type="InterPro" id="IPR005653">
    <property type="entry name" value="OstA-like_N"/>
</dbReference>
<accession>T1BUL3</accession>
<sequence length="174" mass="18818">MGAAVFLGALLLMLSPMSQAISFQKKLRPAPPNPIAIRSEHFHVHGSKGKPSDEVFSGDVTLHQGDITIHAARARMQLSPSGNLLHARAWGTPAHFMQKPPQGPVTTGTAHEIVYEADHNTYLLIGGATLSRGTEHVKAHQIVYDVTTATINASQKPGGKRVYIVIPAKHHPHR</sequence>
<dbReference type="GO" id="GO:0015920">
    <property type="term" value="P:lipopolysaccharide transport"/>
    <property type="evidence" value="ECO:0007669"/>
    <property type="project" value="InterPro"/>
</dbReference>
<dbReference type="GO" id="GO:0001530">
    <property type="term" value="F:lipopolysaccharide binding"/>
    <property type="evidence" value="ECO:0007669"/>
    <property type="project" value="InterPro"/>
</dbReference>
<proteinExistence type="predicted"/>
<feature type="domain" description="Organic solvent tolerance-like N-terminal" evidence="4">
    <location>
        <begin position="37"/>
        <end position="148"/>
    </location>
</feature>
<dbReference type="NCBIfam" id="TIGR03002">
    <property type="entry name" value="outer_YhbN_LptA"/>
    <property type="match status" value="1"/>
</dbReference>
<dbReference type="Gene3D" id="2.60.450.10">
    <property type="entry name" value="Lipopolysaccharide (LPS) transport protein A like domain"/>
    <property type="match status" value="1"/>
</dbReference>